<dbReference type="InterPro" id="IPR025193">
    <property type="entry name" value="DUF4114"/>
</dbReference>
<dbReference type="RefSeq" id="WP_322877920.1">
    <property type="nucleotide sequence ID" value="NZ_JAVMIP010000005.1"/>
</dbReference>
<evidence type="ECO:0000313" key="4">
    <source>
        <dbReference type="EMBL" id="MDS3860651.1"/>
    </source>
</evidence>
<dbReference type="Gene3D" id="3.90.780.10">
    <property type="entry name" value="5'-Nucleotidase, C-terminal domain"/>
    <property type="match status" value="1"/>
</dbReference>
<evidence type="ECO:0000313" key="5">
    <source>
        <dbReference type="Proteomes" id="UP001268256"/>
    </source>
</evidence>
<feature type="domain" description="5'-Nucleotidase C-terminal" evidence="1">
    <location>
        <begin position="924"/>
        <end position="1107"/>
    </location>
</feature>
<dbReference type="InterPro" id="IPR006179">
    <property type="entry name" value="5_nucleotidase/apyrase"/>
</dbReference>
<dbReference type="GO" id="GO:0009166">
    <property type="term" value="P:nucleotide catabolic process"/>
    <property type="evidence" value="ECO:0007669"/>
    <property type="project" value="InterPro"/>
</dbReference>
<comment type="caution">
    <text evidence="4">The sequence shown here is derived from an EMBL/GenBank/DDBJ whole genome shotgun (WGS) entry which is preliminary data.</text>
</comment>
<dbReference type="InterPro" id="IPR055188">
    <property type="entry name" value="Choice_anch_I"/>
</dbReference>
<dbReference type="SUPFAM" id="SSF55816">
    <property type="entry name" value="5'-nucleotidase (syn. UDP-sugar hydrolase), C-terminal domain"/>
    <property type="match status" value="1"/>
</dbReference>
<dbReference type="Gene3D" id="3.60.21.10">
    <property type="match status" value="1"/>
</dbReference>
<dbReference type="InterPro" id="IPR029052">
    <property type="entry name" value="Metallo-depent_PP-like"/>
</dbReference>
<accession>A0AAE4JW40</accession>
<dbReference type="EMBL" id="JAVMIP010000005">
    <property type="protein sequence ID" value="MDS3860651.1"/>
    <property type="molecule type" value="Genomic_DNA"/>
</dbReference>
<name>A0AAE4JW40_9CYAN</name>
<evidence type="ECO:0000259" key="1">
    <source>
        <dbReference type="Pfam" id="PF02872"/>
    </source>
</evidence>
<dbReference type="Pfam" id="PF22494">
    <property type="entry name" value="choice_anch_I"/>
    <property type="match status" value="1"/>
</dbReference>
<evidence type="ECO:0000259" key="3">
    <source>
        <dbReference type="Pfam" id="PF22494"/>
    </source>
</evidence>
<evidence type="ECO:0000259" key="2">
    <source>
        <dbReference type="Pfam" id="PF13448"/>
    </source>
</evidence>
<dbReference type="Proteomes" id="UP001268256">
    <property type="component" value="Unassembled WGS sequence"/>
</dbReference>
<dbReference type="InterPro" id="IPR015943">
    <property type="entry name" value="WD40/YVTN_repeat-like_dom_sf"/>
</dbReference>
<dbReference type="InterPro" id="IPR008334">
    <property type="entry name" value="5'-Nucleotdase_C"/>
</dbReference>
<reference evidence="5" key="1">
    <citation type="submission" date="2023-07" db="EMBL/GenBank/DDBJ databases">
        <authorList>
            <person name="Luz R."/>
            <person name="Cordeiro R."/>
            <person name="Fonseca A."/>
            <person name="Goncalves V."/>
        </authorList>
    </citation>
    <scope>NUCLEOTIDE SEQUENCE [LARGE SCALE GENOMIC DNA]</scope>
    <source>
        <strain evidence="5">BACA0444</strain>
    </source>
</reference>
<keyword evidence="5" id="KW-1185">Reference proteome</keyword>
<dbReference type="InterPro" id="IPR052956">
    <property type="entry name" value="Mesenchyme-surface_protein"/>
</dbReference>
<dbReference type="PANTHER" id="PTHR46928:SF1">
    <property type="entry name" value="MESENCHYME-SPECIFIC CELL SURFACE GLYCOPROTEIN"/>
    <property type="match status" value="1"/>
</dbReference>
<dbReference type="Pfam" id="PF13448">
    <property type="entry name" value="DUF4114"/>
    <property type="match status" value="1"/>
</dbReference>
<dbReference type="Gene3D" id="2.130.10.10">
    <property type="entry name" value="YVTN repeat-like/Quinoprotein amine dehydrogenase"/>
    <property type="match status" value="1"/>
</dbReference>
<proteinExistence type="predicted"/>
<sequence length="1585" mass="166642">MADALTKIGGYVSSSGAEIAAFDPGSDRLFVVAGDGVEIINLADPTNPSKTTDLALDTSTLPSGFNLVPNSVAVGKVGTISAGIVAVALAVRDTLNNQQAGEVQFFRASDGSFLGKESVGYLPDMVTFTPDGTRVLTANEGEPNETYTSDPEGSVSIIDISGGIATATVQNATFMAFNAQQASLEAAGIRIFGQIFNDAGEVVRDSTVAEDVESEYITFNGDGTKAWVTLQENNAFAVVDIVTATVEQIIPLGFKDHSLPGNGLDASDRDVDGSSGAGGKINIQNWPLLGMYQPDAIASYTLGGQTYYVTANEGDARIRPTDNEAALDLLGLEEGDIFNEEIRVRDVTLDPTAFPNAETLQGNINLGRINITNTQGDIDGDGDFDQLYSYGARSFSIWDSNGNLVFDSGDDFEQITAAAFPDFFNASNSNNTLDNRSDNKGPEPEGVTVGAVGGRNYAFIGLERIGGVMVYDVTDPTAPIFVQYLNNRDFTADPESGATDSGPEGLLFIPAADSPNGENLLVVTNEVSKTVSVMEFNPPPSPFTLQLLHVTDQEATTPNSNITNLSAVLNALENQDADGNGAADYTNTLRLSSGDAIIPGLFYDASGPVFGSRGIADIQIQNELGFHAIAFGNHEFDFGTAAIAGLISGSTPGSLFGADFTGTNFPYLSSNLDFSTDPSLAPLVVPGGQAPQANTVTSSVIIDVNGENIGVIGATTPTLASISSPGGLTITPSPFNSTPTDEQIAALAAEIQLEVDTLLEANPRLNKIVLLSHMQQIEIEFRLAQLLENVDIIVAGGSNTRLFDENDRIRPGDSHQGEYPRFIANAGGTQTAVVNTDGSYKYVGRLVIEFDAAGNIIPTSYDPTVSGAYATDAEGVAALNAEDLVDPEIQAIVEAIEAQIITTESNTLGIADVFLNGNRSGTGTSTDPDGIRTQETNLGNLTADANLAEAKKTDPTVIVSIKNGGGIRDSIGEIIVPPGGTAAVRGPNTELVDSEGNVIKPEGGISQTDVQSALAFNNDLVLLTLTKTELLAILEHGVAALPSANGRFPQIAGVKFSFDPDQEQGNQIQNAGIFDDEDNLVAELLRDGLLVGDPEETFRIVTLGFLAASNFDSNGNFIGGGDSYPFPNLNTDPTKGALGDPAVIERVNLVELDAAGIKTGNATFAIDGTEQDALAEYLLDNFATVDTAFDQADVGPELDDRIQNLNFRADTVFEGTAEIDLENSNEEKGVIALTSPLLLSFQAITTNTSFVNELVVFKVEDSQGRVANGDGSIVSPDDQGNYLAAILNANTTRVVLSSLNSSDDLPNDFLSAFGNLEGLSSELLLDSAARLGFMLVVGGTLDDLRAGKDRDVLLSTQDEAQLTDLSNNEFSLVFGEGGSSSNDLIFNVSTSNFDNTINLANEADRVGRNVAINGATIEAIDLVNLNFDTNGDGIADDLTGRTANVGLTFYREAAYDNLIGFYIADAVTGAVNGVLPTGDPLAYAQAAFDNAVASFNAPLNESKLDISLQNLAFGNLILPFIISNGTTPNADFSNMYIPFLSLNQDGIDHIRLLGSGVFGFEDLPGGGDQDFDDIIAQITTVTVNP</sequence>
<protein>
    <submittedName>
        <fullName evidence="4">Choice-of-anchor I family protein</fullName>
    </submittedName>
</protein>
<dbReference type="Pfam" id="PF02872">
    <property type="entry name" value="5_nucleotid_C"/>
    <property type="match status" value="1"/>
</dbReference>
<gene>
    <name evidence="4" type="ORF">RIF25_07480</name>
</gene>
<dbReference type="NCBIfam" id="NF038117">
    <property type="entry name" value="choice_anch_I"/>
    <property type="match status" value="1"/>
</dbReference>
<feature type="domain" description="DUF4114" evidence="2">
    <location>
        <begin position="1514"/>
        <end position="1579"/>
    </location>
</feature>
<dbReference type="PANTHER" id="PTHR46928">
    <property type="entry name" value="MESENCHYME-SPECIFIC CELL SURFACE GLYCOPROTEIN"/>
    <property type="match status" value="1"/>
</dbReference>
<feature type="domain" description="Choice-of-anchor I" evidence="3">
    <location>
        <begin position="15"/>
        <end position="535"/>
    </location>
</feature>
<dbReference type="PRINTS" id="PR01607">
    <property type="entry name" value="APYRASEFAMLY"/>
</dbReference>
<dbReference type="SUPFAM" id="SSF56300">
    <property type="entry name" value="Metallo-dependent phosphatases"/>
    <property type="match status" value="1"/>
</dbReference>
<organism evidence="4 5">
    <name type="scientific">Pseudocalidococcus azoricus BACA0444</name>
    <dbReference type="NCBI Taxonomy" id="2918990"/>
    <lineage>
        <taxon>Bacteria</taxon>
        <taxon>Bacillati</taxon>
        <taxon>Cyanobacteriota</taxon>
        <taxon>Cyanophyceae</taxon>
        <taxon>Acaryochloridales</taxon>
        <taxon>Thermosynechococcaceae</taxon>
        <taxon>Pseudocalidococcus</taxon>
        <taxon>Pseudocalidococcus azoricus</taxon>
    </lineage>
</organism>
<dbReference type="SUPFAM" id="SSF51004">
    <property type="entry name" value="C-terminal (heme d1) domain of cytochrome cd1-nitrite reductase"/>
    <property type="match status" value="1"/>
</dbReference>
<dbReference type="GO" id="GO:0016787">
    <property type="term" value="F:hydrolase activity"/>
    <property type="evidence" value="ECO:0007669"/>
    <property type="project" value="InterPro"/>
</dbReference>
<dbReference type="InterPro" id="IPR011048">
    <property type="entry name" value="Haem_d1_sf"/>
</dbReference>
<dbReference type="InterPro" id="IPR036907">
    <property type="entry name" value="5'-Nucleotdase_C_sf"/>
</dbReference>